<organism evidence="2 3">
    <name type="scientific">Streptomyces angustmyceticus</name>
    <dbReference type="NCBI Taxonomy" id="285578"/>
    <lineage>
        <taxon>Bacteria</taxon>
        <taxon>Bacillati</taxon>
        <taxon>Actinomycetota</taxon>
        <taxon>Actinomycetes</taxon>
        <taxon>Kitasatosporales</taxon>
        <taxon>Streptomycetaceae</taxon>
        <taxon>Streptomyces</taxon>
    </lineage>
</organism>
<sequence>MYSVSSRFLAALTESHTPVSQVTLLRADGRVETIEITGGSVTVDRGQAIRRTCSVTITDTKLIPRTASDKLSTYGSRLRIARGVQFADGSTELVPLGVFRLDAVDGDVDEGPVTLAGKGLEAIVADDKFTSPYRVSGTAVGAVTALIQRSIPDAAVVNRATDAPIGPRTWDVEGDPWAAVQECAAAIGAECYADADGVFIVSELPDLLAVAPSWTVAAGEGGAYIRASRGMSSDGVSNGWLARGENTETGTAPVSALVTDDDPTSPTYWAGPFGHRPAFYTSSTLTTVNAATSAATLKLRASKAPNASGDLSSLPNPALEPGDVLRVIYPDGTGELHQIQSFSVPLDEGGDFPVTTISAKEDA</sequence>
<dbReference type="EMBL" id="BLAG01000004">
    <property type="protein sequence ID" value="GES27949.1"/>
    <property type="molecule type" value="Genomic_DNA"/>
</dbReference>
<dbReference type="AlphaFoldDB" id="A0A5J4L8X8"/>
<dbReference type="RefSeq" id="WP_086718693.1">
    <property type="nucleotide sequence ID" value="NZ_BLAG01000004.1"/>
</dbReference>
<gene>
    <name evidence="2" type="ORF">San01_04360</name>
</gene>
<evidence type="ECO:0000313" key="3">
    <source>
        <dbReference type="Proteomes" id="UP000325598"/>
    </source>
</evidence>
<dbReference type="OrthoDB" id="4320040at2"/>
<proteinExistence type="predicted"/>
<dbReference type="Pfam" id="PF16466">
    <property type="entry name" value="DUF5047"/>
    <property type="match status" value="1"/>
</dbReference>
<name>A0A5J4L8X8_9ACTN</name>
<dbReference type="GeneID" id="96749656"/>
<evidence type="ECO:0000313" key="2">
    <source>
        <dbReference type="EMBL" id="GES27949.1"/>
    </source>
</evidence>
<accession>A0A5J4L8X8</accession>
<dbReference type="InterPro" id="IPR032490">
    <property type="entry name" value="DUF5047"/>
</dbReference>
<dbReference type="Proteomes" id="UP000325598">
    <property type="component" value="Unassembled WGS sequence"/>
</dbReference>
<feature type="domain" description="DUF5047" evidence="1">
    <location>
        <begin position="39"/>
        <end position="166"/>
    </location>
</feature>
<keyword evidence="3" id="KW-1185">Reference proteome</keyword>
<comment type="caution">
    <text evidence="2">The sequence shown here is derived from an EMBL/GenBank/DDBJ whole genome shotgun (WGS) entry which is preliminary data.</text>
</comment>
<protein>
    <recommendedName>
        <fullName evidence="1">DUF5047 domain-containing protein</fullName>
    </recommendedName>
</protein>
<reference evidence="2 3" key="1">
    <citation type="submission" date="2019-10" db="EMBL/GenBank/DDBJ databases">
        <title>Whole genome shotgun sequence of Streptomyces angustmyceticus NBRC 3934.</title>
        <authorList>
            <person name="Hosoyama A."/>
            <person name="Ichikawa N."/>
            <person name="Kimura A."/>
            <person name="Kitahashi Y."/>
            <person name="Komaki H."/>
            <person name="Uohara A."/>
        </authorList>
    </citation>
    <scope>NUCLEOTIDE SEQUENCE [LARGE SCALE GENOMIC DNA]</scope>
    <source>
        <strain evidence="2 3">NBRC 3934</strain>
    </source>
</reference>
<evidence type="ECO:0000259" key="1">
    <source>
        <dbReference type="Pfam" id="PF16466"/>
    </source>
</evidence>